<dbReference type="PANTHER" id="PTHR30055:SF234">
    <property type="entry name" value="HTH-TYPE TRANSCRIPTIONAL REGULATOR BETI"/>
    <property type="match status" value="1"/>
</dbReference>
<dbReference type="PRINTS" id="PR00455">
    <property type="entry name" value="HTHTETR"/>
</dbReference>
<accession>A0A1Y2L6W5</accession>
<evidence type="ECO:0000259" key="5">
    <source>
        <dbReference type="PROSITE" id="PS50977"/>
    </source>
</evidence>
<keyword evidence="1" id="KW-0805">Transcription regulation</keyword>
<feature type="domain" description="HTH tetR-type" evidence="5">
    <location>
        <begin position="16"/>
        <end position="76"/>
    </location>
</feature>
<dbReference type="OrthoDB" id="8535430at2"/>
<dbReference type="InterPro" id="IPR009057">
    <property type="entry name" value="Homeodomain-like_sf"/>
</dbReference>
<evidence type="ECO:0000313" key="6">
    <source>
        <dbReference type="EMBL" id="OSQ44359.1"/>
    </source>
</evidence>
<dbReference type="AlphaFoldDB" id="A0A1Y2L6W5"/>
<dbReference type="InterPro" id="IPR001647">
    <property type="entry name" value="HTH_TetR"/>
</dbReference>
<sequence>MSKRRYNKTLRADQEGETRQCIVDAALCLYGEIGPARTTISAVAERAGVQRLTIYRHFPAENELLAACLSHWLVSNPPPDPGSWRQGIDPADWGLAILSMLYHYYAETAEMWGHWYRDLDHVAPLREQIAGFTDYLETLCHDILESLPAERRQGKMCRSVALHAVQFATWQSFSKAGIDNSEMAALMDDWLHKCPLS</sequence>
<dbReference type="PANTHER" id="PTHR30055">
    <property type="entry name" value="HTH-TYPE TRANSCRIPTIONAL REGULATOR RUTR"/>
    <property type="match status" value="1"/>
</dbReference>
<name>A0A1Y2L6W5_9PROT</name>
<proteinExistence type="predicted"/>
<protein>
    <recommendedName>
        <fullName evidence="5">HTH tetR-type domain-containing protein</fullName>
    </recommendedName>
</protein>
<dbReference type="SUPFAM" id="SSF46689">
    <property type="entry name" value="Homeodomain-like"/>
    <property type="match status" value="1"/>
</dbReference>
<comment type="caution">
    <text evidence="6">The sequence shown here is derived from an EMBL/GenBank/DDBJ whole genome shotgun (WGS) entry which is preliminary data.</text>
</comment>
<reference evidence="6 7" key="1">
    <citation type="submission" date="2014-03" db="EMBL/GenBank/DDBJ databases">
        <title>The draft genome sequence of Thalassospira alkalitolerans JCM 18968.</title>
        <authorList>
            <person name="Lai Q."/>
            <person name="Shao Z."/>
        </authorList>
    </citation>
    <scope>NUCLEOTIDE SEQUENCE [LARGE SCALE GENOMIC DNA]</scope>
    <source>
        <strain evidence="6 7">JCM 18968</strain>
    </source>
</reference>
<evidence type="ECO:0000256" key="3">
    <source>
        <dbReference type="ARBA" id="ARBA00023163"/>
    </source>
</evidence>
<dbReference type="GO" id="GO:0000976">
    <property type="term" value="F:transcription cis-regulatory region binding"/>
    <property type="evidence" value="ECO:0007669"/>
    <property type="project" value="TreeGrafter"/>
</dbReference>
<dbReference type="RefSeq" id="WP_085620728.1">
    <property type="nucleotide sequence ID" value="NZ_JFKB01000019.1"/>
</dbReference>
<dbReference type="STRING" id="1293890.TALK_18940"/>
<evidence type="ECO:0000256" key="2">
    <source>
        <dbReference type="ARBA" id="ARBA00023125"/>
    </source>
</evidence>
<keyword evidence="3" id="KW-0804">Transcription</keyword>
<dbReference type="Gene3D" id="1.10.357.10">
    <property type="entry name" value="Tetracycline Repressor, domain 2"/>
    <property type="match status" value="1"/>
</dbReference>
<dbReference type="InterPro" id="IPR050109">
    <property type="entry name" value="HTH-type_TetR-like_transc_reg"/>
</dbReference>
<gene>
    <name evidence="6" type="ORF">TALK_18940</name>
</gene>
<dbReference type="Proteomes" id="UP000193396">
    <property type="component" value="Unassembled WGS sequence"/>
</dbReference>
<evidence type="ECO:0000313" key="7">
    <source>
        <dbReference type="Proteomes" id="UP000193396"/>
    </source>
</evidence>
<keyword evidence="7" id="KW-1185">Reference proteome</keyword>
<organism evidence="6 7">
    <name type="scientific">Thalassospira alkalitolerans</name>
    <dbReference type="NCBI Taxonomy" id="1293890"/>
    <lineage>
        <taxon>Bacteria</taxon>
        <taxon>Pseudomonadati</taxon>
        <taxon>Pseudomonadota</taxon>
        <taxon>Alphaproteobacteria</taxon>
        <taxon>Rhodospirillales</taxon>
        <taxon>Thalassospiraceae</taxon>
        <taxon>Thalassospira</taxon>
    </lineage>
</organism>
<feature type="DNA-binding region" description="H-T-H motif" evidence="4">
    <location>
        <begin position="39"/>
        <end position="58"/>
    </location>
</feature>
<dbReference type="EMBL" id="JFKB01000019">
    <property type="protein sequence ID" value="OSQ44359.1"/>
    <property type="molecule type" value="Genomic_DNA"/>
</dbReference>
<evidence type="ECO:0000256" key="1">
    <source>
        <dbReference type="ARBA" id="ARBA00023015"/>
    </source>
</evidence>
<evidence type="ECO:0000256" key="4">
    <source>
        <dbReference type="PROSITE-ProRule" id="PRU00335"/>
    </source>
</evidence>
<dbReference type="Pfam" id="PF00440">
    <property type="entry name" value="TetR_N"/>
    <property type="match status" value="1"/>
</dbReference>
<keyword evidence="2 4" id="KW-0238">DNA-binding</keyword>
<dbReference type="GO" id="GO:0003700">
    <property type="term" value="F:DNA-binding transcription factor activity"/>
    <property type="evidence" value="ECO:0007669"/>
    <property type="project" value="TreeGrafter"/>
</dbReference>
<dbReference type="PROSITE" id="PS50977">
    <property type="entry name" value="HTH_TETR_2"/>
    <property type="match status" value="1"/>
</dbReference>